<keyword evidence="1" id="KW-1133">Transmembrane helix</keyword>
<dbReference type="RefSeq" id="WP_189537418.1">
    <property type="nucleotide sequence ID" value="NZ_BMSV01000011.1"/>
</dbReference>
<organism evidence="2 3">
    <name type="scientific">Streptomyces roseolilacinus</name>
    <dbReference type="NCBI Taxonomy" id="66904"/>
    <lineage>
        <taxon>Bacteria</taxon>
        <taxon>Bacillati</taxon>
        <taxon>Actinomycetota</taxon>
        <taxon>Actinomycetes</taxon>
        <taxon>Kitasatosporales</taxon>
        <taxon>Streptomycetaceae</taxon>
        <taxon>Streptomyces</taxon>
    </lineage>
</organism>
<feature type="transmembrane region" description="Helical" evidence="1">
    <location>
        <begin position="240"/>
        <end position="262"/>
    </location>
</feature>
<proteinExistence type="predicted"/>
<dbReference type="Proteomes" id="UP000654123">
    <property type="component" value="Unassembled WGS sequence"/>
</dbReference>
<feature type="transmembrane region" description="Helical" evidence="1">
    <location>
        <begin position="206"/>
        <end position="228"/>
    </location>
</feature>
<evidence type="ECO:0000313" key="3">
    <source>
        <dbReference type="Proteomes" id="UP000654123"/>
    </source>
</evidence>
<feature type="transmembrane region" description="Helical" evidence="1">
    <location>
        <begin position="60"/>
        <end position="81"/>
    </location>
</feature>
<name>A0A918B4Z7_9ACTN</name>
<feature type="transmembrane region" description="Helical" evidence="1">
    <location>
        <begin position="112"/>
        <end position="132"/>
    </location>
</feature>
<reference evidence="2" key="1">
    <citation type="journal article" date="2014" name="Int. J. Syst. Evol. Microbiol.">
        <title>Complete genome sequence of Corynebacterium casei LMG S-19264T (=DSM 44701T), isolated from a smear-ripened cheese.</title>
        <authorList>
            <consortium name="US DOE Joint Genome Institute (JGI-PGF)"/>
            <person name="Walter F."/>
            <person name="Albersmeier A."/>
            <person name="Kalinowski J."/>
            <person name="Ruckert C."/>
        </authorList>
    </citation>
    <scope>NUCLEOTIDE SEQUENCE</scope>
    <source>
        <strain evidence="2">JCM 4335</strain>
    </source>
</reference>
<evidence type="ECO:0008006" key="4">
    <source>
        <dbReference type="Google" id="ProtNLM"/>
    </source>
</evidence>
<comment type="caution">
    <text evidence="2">The sequence shown here is derived from an EMBL/GenBank/DDBJ whole genome shotgun (WGS) entry which is preliminary data.</text>
</comment>
<reference evidence="2" key="2">
    <citation type="submission" date="2020-09" db="EMBL/GenBank/DDBJ databases">
        <authorList>
            <person name="Sun Q."/>
            <person name="Ohkuma M."/>
        </authorList>
    </citation>
    <scope>NUCLEOTIDE SEQUENCE</scope>
    <source>
        <strain evidence="2">JCM 4335</strain>
    </source>
</reference>
<gene>
    <name evidence="2" type="ORF">GCM10010249_50430</name>
</gene>
<sequence length="278" mass="29533">MPFTLSHAAAVLPGMRRTGVARGPLVASALVTGSLSPDMTYYADSVVPGAMTFGNVTHGVWGVLTVDALTAALLTGVWLMVREPLVALLPGRWRGRVHTVLRGRPWRGRRPAALAAWFYVSAVVGAATHVVWDLFTHADRWGVRVLPVLGEFVAGFPLYLYAQYGGSAVALAVLVWFGYGALRRVPAGQAEAAGALRPVPTRRGRWLAGGVLAGCLAAGVVHRCLRWYAYWGRIETPLDIIPTACFGAGAGLAVGIVLYGAGMRLRSGAALRPRGRTP</sequence>
<dbReference type="AlphaFoldDB" id="A0A918B4Z7"/>
<protein>
    <recommendedName>
        <fullName evidence="4">DUF4184 family protein</fullName>
    </recommendedName>
</protein>
<evidence type="ECO:0000313" key="2">
    <source>
        <dbReference type="EMBL" id="GGQ25465.1"/>
    </source>
</evidence>
<keyword evidence="3" id="KW-1185">Reference proteome</keyword>
<dbReference type="Pfam" id="PF13803">
    <property type="entry name" value="DUF4184"/>
    <property type="match status" value="1"/>
</dbReference>
<feature type="transmembrane region" description="Helical" evidence="1">
    <location>
        <begin position="152"/>
        <end position="177"/>
    </location>
</feature>
<keyword evidence="1" id="KW-0812">Transmembrane</keyword>
<keyword evidence="1" id="KW-0472">Membrane</keyword>
<dbReference type="EMBL" id="BMSV01000011">
    <property type="protein sequence ID" value="GGQ25465.1"/>
    <property type="molecule type" value="Genomic_DNA"/>
</dbReference>
<evidence type="ECO:0000256" key="1">
    <source>
        <dbReference type="SAM" id="Phobius"/>
    </source>
</evidence>
<dbReference type="InterPro" id="IPR025238">
    <property type="entry name" value="DUF4184"/>
</dbReference>
<accession>A0A918B4Z7</accession>